<dbReference type="RefSeq" id="WP_105482552.1">
    <property type="nucleotide sequence ID" value="NZ_NIGF01000002.1"/>
</dbReference>
<dbReference type="Pfam" id="PF04055">
    <property type="entry name" value="Radical_SAM"/>
    <property type="match status" value="1"/>
</dbReference>
<dbReference type="NCBIfam" id="TIGR00423">
    <property type="entry name" value="CofH family radical SAM protein"/>
    <property type="match status" value="1"/>
</dbReference>
<dbReference type="InterPro" id="IPR020050">
    <property type="entry name" value="FO_synthase_su2"/>
</dbReference>
<feature type="binding site" evidence="6">
    <location>
        <position position="81"/>
    </location>
    <ligand>
        <name>[4Fe-4S] cluster</name>
        <dbReference type="ChEBI" id="CHEBI:49883"/>
        <note>4Fe-4S-S-AdoMet</note>
    </ligand>
</feature>
<dbReference type="SFLD" id="SFLDG01064">
    <property type="entry name" value="F420__menaquinone_cofactor_bio"/>
    <property type="match status" value="1"/>
</dbReference>
<dbReference type="Proteomes" id="UP000237684">
    <property type="component" value="Unassembled WGS sequence"/>
</dbReference>
<dbReference type="GO" id="GO:0046872">
    <property type="term" value="F:metal ion binding"/>
    <property type="evidence" value="ECO:0007669"/>
    <property type="project" value="UniProtKB-KW"/>
</dbReference>
<dbReference type="AlphaFoldDB" id="A0A2S8SWN0"/>
<evidence type="ECO:0000256" key="3">
    <source>
        <dbReference type="ARBA" id="ARBA00022723"/>
    </source>
</evidence>
<dbReference type="OrthoDB" id="9802027at2"/>
<protein>
    <submittedName>
        <fullName evidence="10">De-hypoxanthine futalosine cyclase</fullName>
    </submittedName>
</protein>
<reference evidence="10 11" key="1">
    <citation type="journal article" date="2018" name="Syst. Appl. Microbiol.">
        <title>Abditibacterium utsteinense sp. nov., the first cultivated member of candidate phylum FBP, isolated from ice-free Antarctic soil samples.</title>
        <authorList>
            <person name="Tahon G."/>
            <person name="Tytgat B."/>
            <person name="Lebbe L."/>
            <person name="Carlier A."/>
            <person name="Willems A."/>
        </authorList>
    </citation>
    <scope>NUCLEOTIDE SEQUENCE [LARGE SCALE GENOMIC DNA]</scope>
    <source>
        <strain evidence="10 11">LMG 29911</strain>
    </source>
</reference>
<dbReference type="Pfam" id="PF19288">
    <property type="entry name" value="CofH_C"/>
    <property type="match status" value="1"/>
</dbReference>
<dbReference type="SFLD" id="SFLDS00029">
    <property type="entry name" value="Radical_SAM"/>
    <property type="match status" value="1"/>
</dbReference>
<feature type="binding site" evidence="7">
    <location>
        <position position="80"/>
    </location>
    <ligand>
        <name>S-adenosyl-L-methionine</name>
        <dbReference type="ChEBI" id="CHEBI:59789"/>
    </ligand>
</feature>
<dbReference type="SFLD" id="SFLDF00343">
    <property type="entry name" value="aminofutalosine_synthase_(mqnE"/>
    <property type="match status" value="1"/>
</dbReference>
<keyword evidence="3" id="KW-0479">Metal-binding</keyword>
<dbReference type="InterPro" id="IPR013785">
    <property type="entry name" value="Aldolase_TIM"/>
</dbReference>
<dbReference type="InterPro" id="IPR045567">
    <property type="entry name" value="CofH/MnqC-like_C"/>
</dbReference>
<dbReference type="Gene3D" id="3.20.20.70">
    <property type="entry name" value="Aldolase class I"/>
    <property type="match status" value="1"/>
</dbReference>
<evidence type="ECO:0000256" key="6">
    <source>
        <dbReference type="PIRSR" id="PIRSR004762-1"/>
    </source>
</evidence>
<evidence type="ECO:0000259" key="9">
    <source>
        <dbReference type="PROSITE" id="PS51918"/>
    </source>
</evidence>
<organism evidence="10 11">
    <name type="scientific">Abditibacterium utsteinense</name>
    <dbReference type="NCBI Taxonomy" id="1960156"/>
    <lineage>
        <taxon>Bacteria</taxon>
        <taxon>Pseudomonadati</taxon>
        <taxon>Abditibacteriota</taxon>
        <taxon>Abditibacteriia</taxon>
        <taxon>Abditibacteriales</taxon>
        <taxon>Abditibacteriaceae</taxon>
        <taxon>Abditibacterium</taxon>
    </lineage>
</organism>
<dbReference type="CDD" id="cd01335">
    <property type="entry name" value="Radical_SAM"/>
    <property type="match status" value="1"/>
</dbReference>
<dbReference type="InterPro" id="IPR034405">
    <property type="entry name" value="F420"/>
</dbReference>
<comment type="caution">
    <text evidence="10">The sequence shown here is derived from an EMBL/GenBank/DDBJ whole genome shotgun (WGS) entry which is preliminary data.</text>
</comment>
<proteinExistence type="predicted"/>
<evidence type="ECO:0000256" key="2">
    <source>
        <dbReference type="ARBA" id="ARBA00022691"/>
    </source>
</evidence>
<keyword evidence="11" id="KW-1185">Reference proteome</keyword>
<dbReference type="InterPro" id="IPR058240">
    <property type="entry name" value="rSAM_sf"/>
</dbReference>
<dbReference type="GO" id="GO:0051539">
    <property type="term" value="F:4 iron, 4 sulfur cluster binding"/>
    <property type="evidence" value="ECO:0007669"/>
    <property type="project" value="UniProtKB-KW"/>
</dbReference>
<feature type="binding site" evidence="6">
    <location>
        <position position="74"/>
    </location>
    <ligand>
        <name>[4Fe-4S] cluster</name>
        <dbReference type="ChEBI" id="CHEBI:49883"/>
        <note>4Fe-4S-S-AdoMet</note>
    </ligand>
</feature>
<keyword evidence="1 6" id="KW-0004">4Fe-4S</keyword>
<dbReference type="PANTHER" id="PTHR43076:SF7">
    <property type="entry name" value="AMINODEOXYFUTALOSINE SYNTHASE"/>
    <property type="match status" value="1"/>
</dbReference>
<evidence type="ECO:0000256" key="7">
    <source>
        <dbReference type="PIRSR" id="PIRSR004762-2"/>
    </source>
</evidence>
<name>A0A2S8SWN0_9BACT</name>
<keyword evidence="4 6" id="KW-0408">Iron</keyword>
<feature type="binding site" evidence="6">
    <location>
        <position position="78"/>
    </location>
    <ligand>
        <name>[4Fe-4S] cluster</name>
        <dbReference type="ChEBI" id="CHEBI:49883"/>
        <note>4Fe-4S-S-AdoMet</note>
    </ligand>
</feature>
<evidence type="ECO:0000256" key="4">
    <source>
        <dbReference type="ARBA" id="ARBA00023004"/>
    </source>
</evidence>
<feature type="region of interest" description="Disordered" evidence="8">
    <location>
        <begin position="403"/>
        <end position="428"/>
    </location>
</feature>
<dbReference type="SUPFAM" id="SSF102114">
    <property type="entry name" value="Radical SAM enzymes"/>
    <property type="match status" value="1"/>
</dbReference>
<dbReference type="InterPro" id="IPR006638">
    <property type="entry name" value="Elp3/MiaA/NifB-like_rSAM"/>
</dbReference>
<accession>A0A2S8SWN0</accession>
<dbReference type="GO" id="GO:0016765">
    <property type="term" value="F:transferase activity, transferring alkyl or aryl (other than methyl) groups"/>
    <property type="evidence" value="ECO:0007669"/>
    <property type="project" value="InterPro"/>
</dbReference>
<dbReference type="PANTHER" id="PTHR43076">
    <property type="entry name" value="FO SYNTHASE (COFH)"/>
    <property type="match status" value="1"/>
</dbReference>
<comment type="cofactor">
    <cofactor evidence="6">
        <name>[4Fe-4S] cluster</name>
        <dbReference type="ChEBI" id="CHEBI:49883"/>
    </cofactor>
    <text evidence="6">Binds 1 [4Fe-4S] cluster. The cluster is coordinated with 3 cysteines and an exchangeable S-adenosyl-L-methionine.</text>
</comment>
<keyword evidence="5 6" id="KW-0411">Iron-sulfur</keyword>
<dbReference type="PIRSF" id="PIRSF004762">
    <property type="entry name" value="CHP00423"/>
    <property type="match status" value="1"/>
</dbReference>
<evidence type="ECO:0000256" key="1">
    <source>
        <dbReference type="ARBA" id="ARBA00022485"/>
    </source>
</evidence>
<dbReference type="InParanoid" id="A0A2S8SWN0"/>
<keyword evidence="2 6" id="KW-0949">S-adenosyl-L-methionine</keyword>
<dbReference type="InterPro" id="IPR007197">
    <property type="entry name" value="rSAM"/>
</dbReference>
<sequence>MNTFWQQQIEMAGLGAIAQKVERGQRLSPEDGLQLYLSSNLNAVGALANIVRERLNGNTAYWVRNQHVNYTNVCNKGCLFCSFYAKPKDDPRAYVMTPQQAAQKVRNYGDVPISEVHVVGGVNPKLPYEYYLELLREIKAARPEAHIKAFTMVEIDQIVRIAKKAGKNTAREVFEDLKAAGLDALPGGGAEVMSDRVHEDLFATKPDSARWLELAREAHLSGLKSNATLLYGHVEQTAEKIEHFVKLRELQDETGGFLSFIPLSWHPEKTALEDLKAPTGVEDLREIAVARLMLDNFPHIKSFWIMNSAPVTQSALWFGADDVDGTIMEYEIIRDPSKDRKQVLTSRQLVEMIVEAGREPVERDPLYNVLSRGLEGVSDVETLLSSQNADLIQPSANLGITQREGVTTASQKMKEKGRELILSNSQPR</sequence>
<evidence type="ECO:0000256" key="5">
    <source>
        <dbReference type="ARBA" id="ARBA00023014"/>
    </source>
</evidence>
<feature type="domain" description="Radical SAM core" evidence="9">
    <location>
        <begin position="55"/>
        <end position="295"/>
    </location>
</feature>
<evidence type="ECO:0000256" key="8">
    <source>
        <dbReference type="SAM" id="MobiDB-lite"/>
    </source>
</evidence>
<dbReference type="EMBL" id="NIGF01000002">
    <property type="protein sequence ID" value="PQV65216.1"/>
    <property type="molecule type" value="Genomic_DNA"/>
</dbReference>
<dbReference type="PROSITE" id="PS51918">
    <property type="entry name" value="RADICAL_SAM"/>
    <property type="match status" value="1"/>
</dbReference>
<feature type="binding site" evidence="7">
    <location>
        <position position="191"/>
    </location>
    <ligand>
        <name>S-adenosyl-L-methionine</name>
        <dbReference type="ChEBI" id="CHEBI:59789"/>
    </ligand>
</feature>
<evidence type="ECO:0000313" key="10">
    <source>
        <dbReference type="EMBL" id="PQV65216.1"/>
    </source>
</evidence>
<dbReference type="SMART" id="SM00729">
    <property type="entry name" value="Elp3"/>
    <property type="match status" value="1"/>
</dbReference>
<evidence type="ECO:0000313" key="11">
    <source>
        <dbReference type="Proteomes" id="UP000237684"/>
    </source>
</evidence>
<gene>
    <name evidence="10" type="ORF">B1R32_102225</name>
</gene>
<dbReference type="GO" id="GO:0044689">
    <property type="term" value="F:7,8-didemethyl-8-hydroxy-5-deazariboflavin synthase activity"/>
    <property type="evidence" value="ECO:0007669"/>
    <property type="project" value="TreeGrafter"/>
</dbReference>
<dbReference type="SFLD" id="SFLDG01389">
    <property type="entry name" value="menaquinone_synthsis_involved"/>
    <property type="match status" value="1"/>
</dbReference>